<dbReference type="RefSeq" id="WP_089813405.1">
    <property type="nucleotide sequence ID" value="NZ_FOZK01000001.1"/>
</dbReference>
<evidence type="ECO:0000256" key="1">
    <source>
        <dbReference type="ARBA" id="ARBA00022722"/>
    </source>
</evidence>
<dbReference type="Proteomes" id="UP000199062">
    <property type="component" value="Unassembled WGS sequence"/>
</dbReference>
<organism evidence="4 5">
    <name type="scientific">Halomicrobium zhouii</name>
    <dbReference type="NCBI Taxonomy" id="767519"/>
    <lineage>
        <taxon>Archaea</taxon>
        <taxon>Methanobacteriati</taxon>
        <taxon>Methanobacteriota</taxon>
        <taxon>Stenosarchaea group</taxon>
        <taxon>Halobacteria</taxon>
        <taxon>Halobacteriales</taxon>
        <taxon>Haloarculaceae</taxon>
        <taxon>Halomicrobium</taxon>
    </lineage>
</organism>
<dbReference type="SMART" id="SM00507">
    <property type="entry name" value="HNHc"/>
    <property type="match status" value="1"/>
</dbReference>
<dbReference type="Pfam" id="PF01844">
    <property type="entry name" value="HNH"/>
    <property type="match status" value="1"/>
</dbReference>
<dbReference type="AlphaFoldDB" id="A0A1I6K9C9"/>
<dbReference type="GO" id="GO:0005829">
    <property type="term" value="C:cytosol"/>
    <property type="evidence" value="ECO:0007669"/>
    <property type="project" value="TreeGrafter"/>
</dbReference>
<dbReference type="GO" id="GO:0004519">
    <property type="term" value="F:endonuclease activity"/>
    <property type="evidence" value="ECO:0007669"/>
    <property type="project" value="UniProtKB-KW"/>
</dbReference>
<dbReference type="GO" id="GO:0003676">
    <property type="term" value="F:nucleic acid binding"/>
    <property type="evidence" value="ECO:0007669"/>
    <property type="project" value="InterPro"/>
</dbReference>
<dbReference type="CDD" id="cd00085">
    <property type="entry name" value="HNHc"/>
    <property type="match status" value="1"/>
</dbReference>
<evidence type="ECO:0000313" key="4">
    <source>
        <dbReference type="EMBL" id="SFR87832.1"/>
    </source>
</evidence>
<dbReference type="InterPro" id="IPR013087">
    <property type="entry name" value="Znf_C2H2_type"/>
</dbReference>
<dbReference type="OrthoDB" id="192298at2157"/>
<dbReference type="PROSITE" id="PS00028">
    <property type="entry name" value="ZINC_FINGER_C2H2_1"/>
    <property type="match status" value="1"/>
</dbReference>
<accession>A0A1I6K9C9</accession>
<keyword evidence="4" id="KW-0255">Endonuclease</keyword>
<dbReference type="Gene3D" id="1.10.30.50">
    <property type="match status" value="1"/>
</dbReference>
<evidence type="ECO:0000256" key="2">
    <source>
        <dbReference type="ARBA" id="ARBA00022801"/>
    </source>
</evidence>
<dbReference type="InterPro" id="IPR003615">
    <property type="entry name" value="HNH_nuc"/>
</dbReference>
<evidence type="ECO:0000259" key="3">
    <source>
        <dbReference type="PROSITE" id="PS50157"/>
    </source>
</evidence>
<feature type="domain" description="C2H2-type" evidence="3">
    <location>
        <begin position="4"/>
        <end position="32"/>
    </location>
</feature>
<keyword evidence="1" id="KW-0540">Nuclease</keyword>
<sequence length="279" mass="31539">MAEHTCPTCGDQFDSRRGLGVHHSASHDERLPNRECEECGVSFYSDYAKKYCSSECHDRAVSYDGENNPNYRGGKETTACEICGADFEYYPSEKPGKFCSTCVESESWRTTPHLEGDANPRWKGGKRQYTCDVCDVSFERYPSGVYGEATLCCRDCLAEWISEEFTGEGHPNWRGGGNEAYGSGWDQVRSQALERDEYACVICGADAETLGRNPDVHHIIPVRVFVESPVFSMADAHTLDNVVSLCIACHRRAEFGHYSRAELRWRAGVLRERRERRAR</sequence>
<dbReference type="InterPro" id="IPR002711">
    <property type="entry name" value="HNH"/>
</dbReference>
<keyword evidence="5" id="KW-1185">Reference proteome</keyword>
<keyword evidence="2" id="KW-0378">Hydrolase</keyword>
<proteinExistence type="predicted"/>
<dbReference type="PROSITE" id="PS50157">
    <property type="entry name" value="ZINC_FINGER_C2H2_2"/>
    <property type="match status" value="1"/>
</dbReference>
<gene>
    <name evidence="4" type="ORF">SAMN05216559_0412</name>
</gene>
<reference evidence="4 5" key="1">
    <citation type="submission" date="2016-10" db="EMBL/GenBank/DDBJ databases">
        <authorList>
            <person name="de Groot N.N."/>
        </authorList>
    </citation>
    <scope>NUCLEOTIDE SEQUENCE [LARGE SCALE GENOMIC DNA]</scope>
    <source>
        <strain evidence="4 5">CGMCC 1.10457</strain>
    </source>
</reference>
<protein>
    <submittedName>
        <fullName evidence="4">5-methylcytosine-specific restriction endonuclease McrA</fullName>
    </submittedName>
</protein>
<dbReference type="GO" id="GO:0008270">
    <property type="term" value="F:zinc ion binding"/>
    <property type="evidence" value="ECO:0007669"/>
    <property type="project" value="InterPro"/>
</dbReference>
<name>A0A1I6K9C9_9EURY</name>
<dbReference type="PANTHER" id="PTHR41286:SF1">
    <property type="entry name" value="HNH NUCLEASE YAJD-RELATED"/>
    <property type="match status" value="1"/>
</dbReference>
<dbReference type="EMBL" id="FOZK01000001">
    <property type="protein sequence ID" value="SFR87832.1"/>
    <property type="molecule type" value="Genomic_DNA"/>
</dbReference>
<dbReference type="GO" id="GO:0016787">
    <property type="term" value="F:hydrolase activity"/>
    <property type="evidence" value="ECO:0007669"/>
    <property type="project" value="UniProtKB-KW"/>
</dbReference>
<evidence type="ECO:0000313" key="5">
    <source>
        <dbReference type="Proteomes" id="UP000199062"/>
    </source>
</evidence>
<dbReference type="PANTHER" id="PTHR41286">
    <property type="entry name" value="HNH NUCLEASE YAJD-RELATED"/>
    <property type="match status" value="1"/>
</dbReference>
<dbReference type="STRING" id="767519.SAMN05216559_0412"/>